<dbReference type="Proteomes" id="UP000324705">
    <property type="component" value="Chromosome 7A"/>
</dbReference>
<dbReference type="PANTHER" id="PTHR35546">
    <property type="entry name" value="F-BOX PROTEIN INTERACTION DOMAIN PROTEIN-RELATED"/>
    <property type="match status" value="1"/>
</dbReference>
<dbReference type="PROSITE" id="PS50181">
    <property type="entry name" value="FBOX"/>
    <property type="match status" value="1"/>
</dbReference>
<evidence type="ECO:0000313" key="3">
    <source>
        <dbReference type="EMBL" id="VAI80324.1"/>
    </source>
</evidence>
<dbReference type="EMBL" id="LT934123">
    <property type="protein sequence ID" value="VAI80324.1"/>
    <property type="molecule type" value="Genomic_DNA"/>
</dbReference>
<organism evidence="3 4">
    <name type="scientific">Triticum turgidum subsp. durum</name>
    <name type="common">Durum wheat</name>
    <name type="synonym">Triticum durum</name>
    <dbReference type="NCBI Taxonomy" id="4567"/>
    <lineage>
        <taxon>Eukaryota</taxon>
        <taxon>Viridiplantae</taxon>
        <taxon>Streptophyta</taxon>
        <taxon>Embryophyta</taxon>
        <taxon>Tracheophyta</taxon>
        <taxon>Spermatophyta</taxon>
        <taxon>Magnoliopsida</taxon>
        <taxon>Liliopsida</taxon>
        <taxon>Poales</taxon>
        <taxon>Poaceae</taxon>
        <taxon>BOP clade</taxon>
        <taxon>Pooideae</taxon>
        <taxon>Triticodae</taxon>
        <taxon>Triticeae</taxon>
        <taxon>Triticinae</taxon>
        <taxon>Triticum</taxon>
    </lineage>
</organism>
<dbReference type="CDD" id="cd22157">
    <property type="entry name" value="F-box_AtFBW1-like"/>
    <property type="match status" value="1"/>
</dbReference>
<dbReference type="Pfam" id="PF24750">
    <property type="entry name" value="b-prop_At3g26010-like"/>
    <property type="match status" value="1"/>
</dbReference>
<keyword evidence="4" id="KW-1185">Reference proteome</keyword>
<evidence type="ECO:0000256" key="1">
    <source>
        <dbReference type="SAM" id="MobiDB-lite"/>
    </source>
</evidence>
<dbReference type="InterPro" id="IPR036047">
    <property type="entry name" value="F-box-like_dom_sf"/>
</dbReference>
<dbReference type="PANTHER" id="PTHR35546:SF129">
    <property type="entry name" value="F-BOX DOMAIN-CONTAINING PROTEIN"/>
    <property type="match status" value="1"/>
</dbReference>
<dbReference type="Gramene" id="TRITD7Av1G253330.2">
    <property type="protein sequence ID" value="TRITD7Av1G253330.2"/>
    <property type="gene ID" value="TRITD7Av1G253330"/>
</dbReference>
<dbReference type="InterPro" id="IPR056592">
    <property type="entry name" value="Beta-prop_At3g26010-like"/>
</dbReference>
<dbReference type="SUPFAM" id="SSF81383">
    <property type="entry name" value="F-box domain"/>
    <property type="match status" value="1"/>
</dbReference>
<accession>A0A9R1BTD6</accession>
<dbReference type="InterPro" id="IPR001810">
    <property type="entry name" value="F-box_dom"/>
</dbReference>
<evidence type="ECO:0000313" key="4">
    <source>
        <dbReference type="Proteomes" id="UP000324705"/>
    </source>
</evidence>
<proteinExistence type="predicted"/>
<name>A0A9R1BTD6_TRITD</name>
<dbReference type="Pfam" id="PF00646">
    <property type="entry name" value="F-box"/>
    <property type="match status" value="1"/>
</dbReference>
<feature type="region of interest" description="Disordered" evidence="1">
    <location>
        <begin position="1"/>
        <end position="23"/>
    </location>
</feature>
<dbReference type="SMART" id="SM00256">
    <property type="entry name" value="FBOX"/>
    <property type="match status" value="1"/>
</dbReference>
<sequence>MENGRVSARIRSSSSPPSGSETAAERLTDDLLIEILSRVPARSLCRFQCVSKHWLGLINDRSYRRKLPQTLAGFYDAGQLLDSGVPFTNILGSRHLTYPAFLPGRRLVFLLDSCHGLLLFSSYVAGDHGDEIRYVVCNPATEEWAELPDSGYSGDASSINLCFDPAVSPHFYVFCLPVVEVEDQHGFCITGVHVYSSETGSWVHNEKRWSGNIDVANDPSIVYLNGYLHFCAIVDGSARRLAAVDKEGAARTDFRVPDDLDVCFIQQSQGCLHYAGFDRDGNDDDVVQLLVYVLKDYDSKEWILKHSVETSHVFGGRHIEDLDEEFNWIAIHPECNLIFFTVGQDITFMCYDDVVQLLVYVLKDYDSKEWILKHRVETSHVFGGRHIEDLEEEFNWIAIHLEFNLIFFTVGQDITFVCCDMDRRQVKVICNLEKGKLPYFPYVPLYEELQSLHK</sequence>
<gene>
    <name evidence="3" type="ORF">TRITD_7Av1G253330</name>
</gene>
<reference evidence="3 4" key="1">
    <citation type="submission" date="2017-09" db="EMBL/GenBank/DDBJ databases">
        <authorList>
            <consortium name="International Durum Wheat Genome Sequencing Consortium (IDWGSC)"/>
            <person name="Milanesi L."/>
        </authorList>
    </citation>
    <scope>NUCLEOTIDE SEQUENCE [LARGE SCALE GENOMIC DNA]</scope>
    <source>
        <strain evidence="4">cv. Svevo</strain>
    </source>
</reference>
<protein>
    <recommendedName>
        <fullName evidence="2">F-box domain-containing protein</fullName>
    </recommendedName>
</protein>
<dbReference type="Gene3D" id="1.20.1280.50">
    <property type="match status" value="1"/>
</dbReference>
<feature type="domain" description="F-box" evidence="2">
    <location>
        <begin position="21"/>
        <end position="67"/>
    </location>
</feature>
<evidence type="ECO:0000259" key="2">
    <source>
        <dbReference type="PROSITE" id="PS50181"/>
    </source>
</evidence>
<dbReference type="AlphaFoldDB" id="A0A9R1BTD6"/>
<dbReference type="InterPro" id="IPR055290">
    <property type="entry name" value="At3g26010-like"/>
</dbReference>